<protein>
    <submittedName>
        <fullName evidence="1">Uncharacterized protein</fullName>
    </submittedName>
</protein>
<evidence type="ECO:0000313" key="1">
    <source>
        <dbReference type="EMBL" id="JAD50777.1"/>
    </source>
</evidence>
<name>A0A0A9AUK8_ARUDO</name>
<sequence>MSFMYSATTTATSTRFTKCEVNPQWWYQPQTTCYTSTELQPASCNGCRYCIQGQPRDWRGAHGHGSGL</sequence>
<dbReference type="AlphaFoldDB" id="A0A0A9AUK8"/>
<accession>A0A0A9AUK8</accession>
<reference evidence="1" key="2">
    <citation type="journal article" date="2015" name="Data Brief">
        <title>Shoot transcriptome of the giant reed, Arundo donax.</title>
        <authorList>
            <person name="Barrero R.A."/>
            <person name="Guerrero F.D."/>
            <person name="Moolhuijzen P."/>
            <person name="Goolsby J.A."/>
            <person name="Tidwell J."/>
            <person name="Bellgard S.E."/>
            <person name="Bellgard M.I."/>
        </authorList>
    </citation>
    <scope>NUCLEOTIDE SEQUENCE</scope>
    <source>
        <tissue evidence="1">Shoot tissue taken approximately 20 cm above the soil surface</tissue>
    </source>
</reference>
<proteinExistence type="predicted"/>
<dbReference type="EMBL" id="GBRH01247118">
    <property type="protein sequence ID" value="JAD50777.1"/>
    <property type="molecule type" value="Transcribed_RNA"/>
</dbReference>
<organism evidence="1">
    <name type="scientific">Arundo donax</name>
    <name type="common">Giant reed</name>
    <name type="synonym">Donax arundinaceus</name>
    <dbReference type="NCBI Taxonomy" id="35708"/>
    <lineage>
        <taxon>Eukaryota</taxon>
        <taxon>Viridiplantae</taxon>
        <taxon>Streptophyta</taxon>
        <taxon>Embryophyta</taxon>
        <taxon>Tracheophyta</taxon>
        <taxon>Spermatophyta</taxon>
        <taxon>Magnoliopsida</taxon>
        <taxon>Liliopsida</taxon>
        <taxon>Poales</taxon>
        <taxon>Poaceae</taxon>
        <taxon>PACMAD clade</taxon>
        <taxon>Arundinoideae</taxon>
        <taxon>Arundineae</taxon>
        <taxon>Arundo</taxon>
    </lineage>
</organism>
<reference evidence="1" key="1">
    <citation type="submission" date="2014-09" db="EMBL/GenBank/DDBJ databases">
        <authorList>
            <person name="Magalhaes I.L.F."/>
            <person name="Oliveira U."/>
            <person name="Santos F.R."/>
            <person name="Vidigal T.H.D.A."/>
            <person name="Brescovit A.D."/>
            <person name="Santos A.J."/>
        </authorList>
    </citation>
    <scope>NUCLEOTIDE SEQUENCE</scope>
    <source>
        <tissue evidence="1">Shoot tissue taken approximately 20 cm above the soil surface</tissue>
    </source>
</reference>